<dbReference type="Gene3D" id="3.40.50.720">
    <property type="entry name" value="NAD(P)-binding Rossmann-like Domain"/>
    <property type="match status" value="1"/>
</dbReference>
<feature type="region of interest" description="Disordered" evidence="4">
    <location>
        <begin position="47"/>
        <end position="79"/>
    </location>
</feature>
<dbReference type="PRINTS" id="PR00080">
    <property type="entry name" value="SDRFAMILY"/>
</dbReference>
<dbReference type="InterPro" id="IPR036291">
    <property type="entry name" value="NAD(P)-bd_dom_sf"/>
</dbReference>
<dbReference type="PANTHER" id="PTHR24321">
    <property type="entry name" value="DEHYDROGENASES, SHORT CHAIN"/>
    <property type="match status" value="1"/>
</dbReference>
<dbReference type="RefSeq" id="WP_303594434.1">
    <property type="nucleotide sequence ID" value="NZ_JAUORK010000016.1"/>
</dbReference>
<dbReference type="InterPro" id="IPR002347">
    <property type="entry name" value="SDR_fam"/>
</dbReference>
<dbReference type="GO" id="GO:0016491">
    <property type="term" value="F:oxidoreductase activity"/>
    <property type="evidence" value="ECO:0007669"/>
    <property type="project" value="UniProtKB-KW"/>
</dbReference>
<dbReference type="PRINTS" id="PR00081">
    <property type="entry name" value="GDHRDH"/>
</dbReference>
<evidence type="ECO:0000256" key="4">
    <source>
        <dbReference type="SAM" id="MobiDB-lite"/>
    </source>
</evidence>
<dbReference type="Proteomes" id="UP001170481">
    <property type="component" value="Unassembled WGS sequence"/>
</dbReference>
<evidence type="ECO:0000313" key="6">
    <source>
        <dbReference type="Proteomes" id="UP001170481"/>
    </source>
</evidence>
<evidence type="ECO:0000256" key="2">
    <source>
        <dbReference type="ARBA" id="ARBA00023002"/>
    </source>
</evidence>
<dbReference type="PROSITE" id="PS00061">
    <property type="entry name" value="ADH_SHORT"/>
    <property type="match status" value="1"/>
</dbReference>
<dbReference type="PANTHER" id="PTHR24321:SF8">
    <property type="entry name" value="ESTRADIOL 17-BETA-DEHYDROGENASE 8-RELATED"/>
    <property type="match status" value="1"/>
</dbReference>
<evidence type="ECO:0000313" key="5">
    <source>
        <dbReference type="EMBL" id="MDO6672850.1"/>
    </source>
</evidence>
<dbReference type="Pfam" id="PF13561">
    <property type="entry name" value="adh_short_C2"/>
    <property type="match status" value="1"/>
</dbReference>
<sequence length="284" mass="30021">MKTAKVAYITGGAQGIGRGISDYLLAHGWRVAVADIDAEAGQQYREMKKRQASGLAEESAAPSGDPAQRSGAPLGEQPAEDIGERLRVFTLDVRDEKSVAASIAATCEAFGRLDAVINNAAIADPFQGKLEELSLERWHQVLDTSLTSSFLTAKHAARHLRETGGSIVNLASSRALQSEPHSEAYAASKGGIVALTHAMAMSLGPEIRVNAVSPGWIDVSALQKSGEAESLSDEDHAQHPVGRVGHVDDIAALVAFLISDKAGFITGQNHVVDGGMTRKMVYVD</sequence>
<dbReference type="AlphaFoldDB" id="A0AAP4U003"/>
<dbReference type="InterPro" id="IPR020904">
    <property type="entry name" value="Sc_DH/Rdtase_CS"/>
</dbReference>
<comment type="similarity">
    <text evidence="1 3">Belongs to the short-chain dehydrogenases/reductases (SDR) family.</text>
</comment>
<dbReference type="SUPFAM" id="SSF51735">
    <property type="entry name" value="NAD(P)-binding Rossmann-fold domains"/>
    <property type="match status" value="1"/>
</dbReference>
<comment type="caution">
    <text evidence="5">The sequence shown here is derived from an EMBL/GenBank/DDBJ whole genome shotgun (WGS) entry which is preliminary data.</text>
</comment>
<evidence type="ECO:0000256" key="3">
    <source>
        <dbReference type="RuleBase" id="RU000363"/>
    </source>
</evidence>
<dbReference type="EMBL" id="JAUORK010000016">
    <property type="protein sequence ID" value="MDO6672850.1"/>
    <property type="molecule type" value="Genomic_DNA"/>
</dbReference>
<accession>A0AAP4U003</accession>
<name>A0AAP4U003_9GAMM</name>
<gene>
    <name evidence="5" type="ORF">Q4535_12060</name>
</gene>
<proteinExistence type="inferred from homology"/>
<evidence type="ECO:0000256" key="1">
    <source>
        <dbReference type="ARBA" id="ARBA00006484"/>
    </source>
</evidence>
<reference evidence="5" key="1">
    <citation type="submission" date="2023-07" db="EMBL/GenBank/DDBJ databases">
        <title>Genome content predicts the carbon catabolic preferences of heterotrophic bacteria.</title>
        <authorList>
            <person name="Gralka M."/>
        </authorList>
    </citation>
    <scope>NUCLEOTIDE SEQUENCE</scope>
    <source>
        <strain evidence="5">C2R13</strain>
    </source>
</reference>
<keyword evidence="2" id="KW-0560">Oxidoreductase</keyword>
<protein>
    <submittedName>
        <fullName evidence="5">SDR family oxidoreductase</fullName>
    </submittedName>
</protein>
<organism evidence="5 6">
    <name type="scientific">Cobetia amphilecti</name>
    <dbReference type="NCBI Taxonomy" id="1055104"/>
    <lineage>
        <taxon>Bacteria</taxon>
        <taxon>Pseudomonadati</taxon>
        <taxon>Pseudomonadota</taxon>
        <taxon>Gammaproteobacteria</taxon>
        <taxon>Oceanospirillales</taxon>
        <taxon>Halomonadaceae</taxon>
        <taxon>Cobetia</taxon>
    </lineage>
</organism>
<dbReference type="Pfam" id="PF00106">
    <property type="entry name" value="adh_short"/>
    <property type="match status" value="1"/>
</dbReference>